<proteinExistence type="predicted"/>
<protein>
    <submittedName>
        <fullName evidence="2">Uncharacterized protein</fullName>
    </submittedName>
</protein>
<dbReference type="EMBL" id="GBXM01103028">
    <property type="protein sequence ID" value="JAH05549.1"/>
    <property type="molecule type" value="Transcribed_RNA"/>
</dbReference>
<feature type="signal peptide" evidence="1">
    <location>
        <begin position="1"/>
        <end position="20"/>
    </location>
</feature>
<accession>A0A0E9PM14</accession>
<name>A0A0E9PM14_ANGAN</name>
<evidence type="ECO:0000256" key="1">
    <source>
        <dbReference type="SAM" id="SignalP"/>
    </source>
</evidence>
<reference evidence="2" key="2">
    <citation type="journal article" date="2015" name="Fish Shellfish Immunol.">
        <title>Early steps in the European eel (Anguilla anguilla)-Vibrio vulnificus interaction in the gills: Role of the RtxA13 toxin.</title>
        <authorList>
            <person name="Callol A."/>
            <person name="Pajuelo D."/>
            <person name="Ebbesson L."/>
            <person name="Teles M."/>
            <person name="MacKenzie S."/>
            <person name="Amaro C."/>
        </authorList>
    </citation>
    <scope>NUCLEOTIDE SEQUENCE</scope>
</reference>
<feature type="chain" id="PRO_5002431384" evidence="1">
    <location>
        <begin position="21"/>
        <end position="39"/>
    </location>
</feature>
<organism evidence="2">
    <name type="scientific">Anguilla anguilla</name>
    <name type="common">European freshwater eel</name>
    <name type="synonym">Muraena anguilla</name>
    <dbReference type="NCBI Taxonomy" id="7936"/>
    <lineage>
        <taxon>Eukaryota</taxon>
        <taxon>Metazoa</taxon>
        <taxon>Chordata</taxon>
        <taxon>Craniata</taxon>
        <taxon>Vertebrata</taxon>
        <taxon>Euteleostomi</taxon>
        <taxon>Actinopterygii</taxon>
        <taxon>Neopterygii</taxon>
        <taxon>Teleostei</taxon>
        <taxon>Anguilliformes</taxon>
        <taxon>Anguillidae</taxon>
        <taxon>Anguilla</taxon>
    </lineage>
</organism>
<evidence type="ECO:0000313" key="2">
    <source>
        <dbReference type="EMBL" id="JAH05549.1"/>
    </source>
</evidence>
<sequence length="39" mass="4588">MCYSLCLLSFCLIFLHKNSLDIFLQHSRFNSNEFHSHAA</sequence>
<keyword evidence="1" id="KW-0732">Signal</keyword>
<dbReference type="AlphaFoldDB" id="A0A0E9PM14"/>
<reference evidence="2" key="1">
    <citation type="submission" date="2014-11" db="EMBL/GenBank/DDBJ databases">
        <authorList>
            <person name="Amaro Gonzalez C."/>
        </authorList>
    </citation>
    <scope>NUCLEOTIDE SEQUENCE</scope>
</reference>